<protein>
    <submittedName>
        <fullName evidence="2">Uncharacterized protein</fullName>
    </submittedName>
</protein>
<sequence length="81" mass="9009">MSIGHWGHQILEQYADVAARNHLAGPKSHEKSRVPHENGVYVPICCGRLIQSPSSTSPAPARMRGHYENLPSRSKSLMFET</sequence>
<dbReference type="AlphaFoldDB" id="A0A0D0B212"/>
<evidence type="ECO:0000313" key="3">
    <source>
        <dbReference type="Proteomes" id="UP000054485"/>
    </source>
</evidence>
<name>A0A0D0B212_9AGAM</name>
<dbReference type="InParanoid" id="A0A0D0B212"/>
<evidence type="ECO:0000313" key="2">
    <source>
        <dbReference type="EMBL" id="KIK48026.1"/>
    </source>
</evidence>
<evidence type="ECO:0000256" key="1">
    <source>
        <dbReference type="SAM" id="MobiDB-lite"/>
    </source>
</evidence>
<dbReference type="Proteomes" id="UP000054485">
    <property type="component" value="Unassembled WGS sequence"/>
</dbReference>
<organism evidence="2 3">
    <name type="scientific">Suillus luteus UH-Slu-Lm8-n1</name>
    <dbReference type="NCBI Taxonomy" id="930992"/>
    <lineage>
        <taxon>Eukaryota</taxon>
        <taxon>Fungi</taxon>
        <taxon>Dikarya</taxon>
        <taxon>Basidiomycota</taxon>
        <taxon>Agaricomycotina</taxon>
        <taxon>Agaricomycetes</taxon>
        <taxon>Agaricomycetidae</taxon>
        <taxon>Boletales</taxon>
        <taxon>Suillineae</taxon>
        <taxon>Suillaceae</taxon>
        <taxon>Suillus</taxon>
    </lineage>
</organism>
<feature type="region of interest" description="Disordered" evidence="1">
    <location>
        <begin position="53"/>
        <end position="81"/>
    </location>
</feature>
<accession>A0A0D0B212</accession>
<dbReference type="EMBL" id="KN835141">
    <property type="protein sequence ID" value="KIK48026.1"/>
    <property type="molecule type" value="Genomic_DNA"/>
</dbReference>
<reference evidence="2 3" key="1">
    <citation type="submission" date="2014-04" db="EMBL/GenBank/DDBJ databases">
        <authorList>
            <consortium name="DOE Joint Genome Institute"/>
            <person name="Kuo A."/>
            <person name="Ruytinx J."/>
            <person name="Rineau F."/>
            <person name="Colpaert J."/>
            <person name="Kohler A."/>
            <person name="Nagy L.G."/>
            <person name="Floudas D."/>
            <person name="Copeland A."/>
            <person name="Barry K.W."/>
            <person name="Cichocki N."/>
            <person name="Veneault-Fourrey C."/>
            <person name="LaButti K."/>
            <person name="Lindquist E.A."/>
            <person name="Lipzen A."/>
            <person name="Lundell T."/>
            <person name="Morin E."/>
            <person name="Murat C."/>
            <person name="Sun H."/>
            <person name="Tunlid A."/>
            <person name="Henrissat B."/>
            <person name="Grigoriev I.V."/>
            <person name="Hibbett D.S."/>
            <person name="Martin F."/>
            <person name="Nordberg H.P."/>
            <person name="Cantor M.N."/>
            <person name="Hua S.X."/>
        </authorList>
    </citation>
    <scope>NUCLEOTIDE SEQUENCE [LARGE SCALE GENOMIC DNA]</scope>
    <source>
        <strain evidence="2 3">UH-Slu-Lm8-n1</strain>
    </source>
</reference>
<reference evidence="3" key="2">
    <citation type="submission" date="2015-01" db="EMBL/GenBank/DDBJ databases">
        <title>Evolutionary Origins and Diversification of the Mycorrhizal Mutualists.</title>
        <authorList>
            <consortium name="DOE Joint Genome Institute"/>
            <consortium name="Mycorrhizal Genomics Consortium"/>
            <person name="Kohler A."/>
            <person name="Kuo A."/>
            <person name="Nagy L.G."/>
            <person name="Floudas D."/>
            <person name="Copeland A."/>
            <person name="Barry K.W."/>
            <person name="Cichocki N."/>
            <person name="Veneault-Fourrey C."/>
            <person name="LaButti K."/>
            <person name="Lindquist E.A."/>
            <person name="Lipzen A."/>
            <person name="Lundell T."/>
            <person name="Morin E."/>
            <person name="Murat C."/>
            <person name="Riley R."/>
            <person name="Ohm R."/>
            <person name="Sun H."/>
            <person name="Tunlid A."/>
            <person name="Henrissat B."/>
            <person name="Grigoriev I.V."/>
            <person name="Hibbett D.S."/>
            <person name="Martin F."/>
        </authorList>
    </citation>
    <scope>NUCLEOTIDE SEQUENCE [LARGE SCALE GENOMIC DNA]</scope>
    <source>
        <strain evidence="3">UH-Slu-Lm8-n1</strain>
    </source>
</reference>
<gene>
    <name evidence="2" type="ORF">CY34DRAFT_798647</name>
</gene>
<keyword evidence="3" id="KW-1185">Reference proteome</keyword>
<dbReference type="HOGENOM" id="CLU_2575421_0_0_1"/>
<proteinExistence type="predicted"/>